<proteinExistence type="predicted"/>
<dbReference type="Gene3D" id="1.10.101.10">
    <property type="entry name" value="PGBD-like superfamily/PGBD"/>
    <property type="match status" value="1"/>
</dbReference>
<geneLocation type="plasmid" evidence="4">
    <name>p-HB236076</name>
</geneLocation>
<keyword evidence="1" id="KW-0175">Coiled coil</keyword>
<gene>
    <name evidence="4" type="ORF">AB0763_15595</name>
</gene>
<accession>A0AB39HIQ0</accession>
<dbReference type="AlphaFoldDB" id="A0AB39HIQ0"/>
<feature type="chain" id="PRO_5044330001" evidence="2">
    <location>
        <begin position="20"/>
        <end position="513"/>
    </location>
</feature>
<dbReference type="RefSeq" id="WP_306099358.1">
    <property type="nucleotide sequence ID" value="NZ_CP162602.1"/>
</dbReference>
<dbReference type="Pfam" id="PF01471">
    <property type="entry name" value="PG_binding_1"/>
    <property type="match status" value="1"/>
</dbReference>
<protein>
    <submittedName>
        <fullName evidence="4">Peptidoglycan-binding domain-containing protein</fullName>
    </submittedName>
</protein>
<evidence type="ECO:0000259" key="3">
    <source>
        <dbReference type="Pfam" id="PF01471"/>
    </source>
</evidence>
<dbReference type="KEGG" id="vih:AB0763_15595"/>
<keyword evidence="4" id="KW-0614">Plasmid</keyword>
<dbReference type="InterPro" id="IPR036366">
    <property type="entry name" value="PGBDSf"/>
</dbReference>
<dbReference type="SUPFAM" id="SSF47090">
    <property type="entry name" value="PGBD-like"/>
    <property type="match status" value="1"/>
</dbReference>
<evidence type="ECO:0000256" key="2">
    <source>
        <dbReference type="SAM" id="SignalP"/>
    </source>
</evidence>
<dbReference type="EMBL" id="CP162602">
    <property type="protein sequence ID" value="XDK26465.1"/>
    <property type="molecule type" value="Genomic_DNA"/>
</dbReference>
<dbReference type="PROSITE" id="PS51257">
    <property type="entry name" value="PROKAR_LIPOPROTEIN"/>
    <property type="match status" value="1"/>
</dbReference>
<sequence>MIKLSALTAAILLSACSSVSPTQTSEYSAAELEQRNNALLEREKAVAQREAQAQEALLRAQNQTPTQVSALDTSGPLLPPNAQSGECYARVWVEPTYQNYTETIQVKDASERVEIVPAQYDTVEERVLVQPASYKMVAVPAKYDFVTEQKLVKEASTQWLTDLRKGSAPASAEVLQAAAAHGIDLDAATPGMCFHEHYVPAKFEQQDESVLVSEGYETVETIPAEYRWVEKQVLVKEASTRIEQVPAKYETVTEQVVDVPAHTVWKKGTGPIQKIDEATGEIMCLVEIPTTYKTVSKRVLVSPATTQTIEVPAEYKTVKVQELVSEAREVRTPVPAQYKNISVTKKVSDVGFVWHEIHNHEHPSSTRTGNKICLTETPAQYETVKRRIVTQQASTQRVDIPAEYSTVKVTKLVSAAQENRIEIPAEFEQVNLKKVDKPGYMEWRSILCDTNMTTTTIMDIQTALADKGYNPGPIDGAIGQLTMNAVNDFQADNDLPTDEYINMATVKALGVNL</sequence>
<evidence type="ECO:0000313" key="4">
    <source>
        <dbReference type="EMBL" id="XDK26465.1"/>
    </source>
</evidence>
<reference evidence="4" key="1">
    <citation type="submission" date="2024-07" db="EMBL/GenBank/DDBJ databases">
        <title>Genome Analysis of a Potential Novel Vibrio Species Secreting pH- and Thermo-stable Alginate Lyase and its Application in Producing Alginate Oligosaccharides.</title>
        <authorList>
            <person name="Huang H."/>
            <person name="Bao K."/>
        </authorList>
    </citation>
    <scope>NUCLEOTIDE SEQUENCE</scope>
    <source>
        <strain evidence="4">HB236076</strain>
        <plasmid evidence="4">p-HB236076</plasmid>
    </source>
</reference>
<feature type="signal peptide" evidence="2">
    <location>
        <begin position="1"/>
        <end position="19"/>
    </location>
</feature>
<dbReference type="InterPro" id="IPR036365">
    <property type="entry name" value="PGBD-like_sf"/>
</dbReference>
<dbReference type="InterPro" id="IPR002477">
    <property type="entry name" value="Peptidoglycan-bd-like"/>
</dbReference>
<evidence type="ECO:0000256" key="1">
    <source>
        <dbReference type="SAM" id="Coils"/>
    </source>
</evidence>
<feature type="coiled-coil region" evidence="1">
    <location>
        <begin position="29"/>
        <end position="57"/>
    </location>
</feature>
<organism evidence="4">
    <name type="scientific">Vibrio sp. HB236076</name>
    <dbReference type="NCBI Taxonomy" id="3232307"/>
    <lineage>
        <taxon>Bacteria</taxon>
        <taxon>Pseudomonadati</taxon>
        <taxon>Pseudomonadota</taxon>
        <taxon>Gammaproteobacteria</taxon>
        <taxon>Vibrionales</taxon>
        <taxon>Vibrionaceae</taxon>
        <taxon>Vibrio</taxon>
    </lineage>
</organism>
<feature type="domain" description="Peptidoglycan binding-like" evidence="3">
    <location>
        <begin position="457"/>
        <end position="509"/>
    </location>
</feature>
<name>A0AB39HIQ0_9VIBR</name>
<keyword evidence="2" id="KW-0732">Signal</keyword>